<evidence type="ECO:0000313" key="1">
    <source>
        <dbReference type="EMBL" id="QRC91126.1"/>
    </source>
</evidence>
<dbReference type="AlphaFoldDB" id="A0A7U2HWD1"/>
<gene>
    <name evidence="1" type="ORF">JI435_401030</name>
</gene>
<accession>A0A7U2HWD1</accession>
<proteinExistence type="predicted"/>
<evidence type="ECO:0000313" key="2">
    <source>
        <dbReference type="Proteomes" id="UP000663193"/>
    </source>
</evidence>
<reference evidence="2" key="1">
    <citation type="journal article" date="2021" name="BMC Genomics">
        <title>Chromosome-level genome assembly and manually-curated proteome of model necrotroph Parastagonospora nodorum Sn15 reveals a genome-wide trove of candidate effector homologs, and redundancy of virulence-related functions within an accessory chromosome.</title>
        <authorList>
            <person name="Bertazzoni S."/>
            <person name="Jones D.A.B."/>
            <person name="Phan H.T."/>
            <person name="Tan K.-C."/>
            <person name="Hane J.K."/>
        </authorList>
    </citation>
    <scope>NUCLEOTIDE SEQUENCE [LARGE SCALE GENOMIC DNA]</scope>
    <source>
        <strain evidence="2">SN15 / ATCC MYA-4574 / FGSC 10173)</strain>
    </source>
</reference>
<sequence length="90" mass="10210">MQHRNETVHKAIHYDMVLLDYAGVHYLPLVVVSASSSCVNLVNLVDLPWCLWLRASATCSPVSMRKRSPILLPYAPCFVIECHHPDSMFD</sequence>
<keyword evidence="2" id="KW-1185">Reference proteome</keyword>
<protein>
    <submittedName>
        <fullName evidence="1">Uncharacterized protein</fullName>
    </submittedName>
</protein>
<dbReference type="EMBL" id="CP069023">
    <property type="protein sequence ID" value="QRC91126.1"/>
    <property type="molecule type" value="Genomic_DNA"/>
</dbReference>
<organism evidence="1 2">
    <name type="scientific">Phaeosphaeria nodorum (strain SN15 / ATCC MYA-4574 / FGSC 10173)</name>
    <name type="common">Glume blotch fungus</name>
    <name type="synonym">Parastagonospora nodorum</name>
    <dbReference type="NCBI Taxonomy" id="321614"/>
    <lineage>
        <taxon>Eukaryota</taxon>
        <taxon>Fungi</taxon>
        <taxon>Dikarya</taxon>
        <taxon>Ascomycota</taxon>
        <taxon>Pezizomycotina</taxon>
        <taxon>Dothideomycetes</taxon>
        <taxon>Pleosporomycetidae</taxon>
        <taxon>Pleosporales</taxon>
        <taxon>Pleosporineae</taxon>
        <taxon>Phaeosphaeriaceae</taxon>
        <taxon>Parastagonospora</taxon>
    </lineage>
</organism>
<name>A0A7U2HWD1_PHANO</name>
<dbReference type="Proteomes" id="UP000663193">
    <property type="component" value="Chromosome 1"/>
</dbReference>
<dbReference type="VEuPathDB" id="FungiDB:JI435_401030"/>